<dbReference type="AlphaFoldDB" id="A0A5M3XH75"/>
<evidence type="ECO:0000259" key="2">
    <source>
        <dbReference type="Pfam" id="PF03713"/>
    </source>
</evidence>
<dbReference type="InterPro" id="IPR005183">
    <property type="entry name" value="DUF305_CopM-like"/>
</dbReference>
<dbReference type="Gene3D" id="1.20.1260.10">
    <property type="match status" value="1"/>
</dbReference>
<keyword evidence="4" id="KW-1185">Reference proteome</keyword>
<evidence type="ECO:0000256" key="1">
    <source>
        <dbReference type="SAM" id="SignalP"/>
    </source>
</evidence>
<evidence type="ECO:0000313" key="3">
    <source>
        <dbReference type="EMBL" id="GES18343.1"/>
    </source>
</evidence>
<feature type="chain" id="PRO_5038569373" evidence="1">
    <location>
        <begin position="22"/>
        <end position="205"/>
    </location>
</feature>
<dbReference type="PROSITE" id="PS51257">
    <property type="entry name" value="PROKAR_LIPOPROTEIN"/>
    <property type="match status" value="1"/>
</dbReference>
<keyword evidence="3" id="KW-0449">Lipoprotein</keyword>
<dbReference type="InterPro" id="IPR012347">
    <property type="entry name" value="Ferritin-like"/>
</dbReference>
<dbReference type="PANTHER" id="PTHR36933:SF1">
    <property type="entry name" value="SLL0788 PROTEIN"/>
    <property type="match status" value="1"/>
</dbReference>
<reference evidence="3 4" key="1">
    <citation type="submission" date="2019-10" db="EMBL/GenBank/DDBJ databases">
        <title>Whole genome shotgun sequence of Acrocarpospora pleiomorpha NBRC 16267.</title>
        <authorList>
            <person name="Ichikawa N."/>
            <person name="Kimura A."/>
            <person name="Kitahashi Y."/>
            <person name="Komaki H."/>
            <person name="Oguchi A."/>
        </authorList>
    </citation>
    <scope>NUCLEOTIDE SEQUENCE [LARGE SCALE GENOMIC DNA]</scope>
    <source>
        <strain evidence="3 4">NBRC 16267</strain>
    </source>
</reference>
<accession>A0A5M3XH75</accession>
<dbReference type="Pfam" id="PF03713">
    <property type="entry name" value="DUF305"/>
    <property type="match status" value="1"/>
</dbReference>
<comment type="caution">
    <text evidence="3">The sequence shown here is derived from an EMBL/GenBank/DDBJ whole genome shotgun (WGS) entry which is preliminary data.</text>
</comment>
<feature type="signal peptide" evidence="1">
    <location>
        <begin position="1"/>
        <end position="21"/>
    </location>
</feature>
<keyword evidence="1" id="KW-0732">Signal</keyword>
<organism evidence="3 4">
    <name type="scientific">Acrocarpospora pleiomorpha</name>
    <dbReference type="NCBI Taxonomy" id="90975"/>
    <lineage>
        <taxon>Bacteria</taxon>
        <taxon>Bacillati</taxon>
        <taxon>Actinomycetota</taxon>
        <taxon>Actinomycetes</taxon>
        <taxon>Streptosporangiales</taxon>
        <taxon>Streptosporangiaceae</taxon>
        <taxon>Acrocarpospora</taxon>
    </lineage>
</organism>
<sequence length="205" mass="21619">MRAAPAVALALAAVLVAACSAATPETPLVAGSGAPVVVPGGPGGVGRTATPGERIGTGESRATGADVRFAEMMIPHHRQALEMAGLVPGRTTNSQVTAMARRIEAAQRPEVAVLTSWLAALGRAPAHDHPEGYGMAGLPEMNSLRTARNAAFDRLFLTLMIRHHEGALTMAAEELRDGRDRMMRTLATDVARGQRIEIGRMREML</sequence>
<proteinExistence type="predicted"/>
<dbReference type="EMBL" id="BLAF01000007">
    <property type="protein sequence ID" value="GES18343.1"/>
    <property type="molecule type" value="Genomic_DNA"/>
</dbReference>
<gene>
    <name evidence="3" type="ORF">Aple_012380</name>
</gene>
<dbReference type="PANTHER" id="PTHR36933">
    <property type="entry name" value="SLL0788 PROTEIN"/>
    <property type="match status" value="1"/>
</dbReference>
<evidence type="ECO:0000313" key="4">
    <source>
        <dbReference type="Proteomes" id="UP000377595"/>
    </source>
</evidence>
<dbReference type="Proteomes" id="UP000377595">
    <property type="component" value="Unassembled WGS sequence"/>
</dbReference>
<dbReference type="RefSeq" id="WP_246264171.1">
    <property type="nucleotide sequence ID" value="NZ_BLAF01000007.1"/>
</dbReference>
<feature type="domain" description="DUF305" evidence="2">
    <location>
        <begin position="66"/>
        <end position="205"/>
    </location>
</feature>
<protein>
    <submittedName>
        <fullName evidence="3">Lipoprotein</fullName>
    </submittedName>
</protein>
<name>A0A5M3XH75_9ACTN</name>